<evidence type="ECO:0000256" key="2">
    <source>
        <dbReference type="SAM" id="Phobius"/>
    </source>
</evidence>
<accession>A0ABV1NWG7</accession>
<dbReference type="Proteomes" id="UP001482520">
    <property type="component" value="Unassembled WGS sequence"/>
</dbReference>
<name>A0ABV1NWG7_9ACTN</name>
<evidence type="ECO:0000313" key="4">
    <source>
        <dbReference type="Proteomes" id="UP001482520"/>
    </source>
</evidence>
<keyword evidence="4" id="KW-1185">Reference proteome</keyword>
<keyword evidence="2" id="KW-0812">Transmembrane</keyword>
<keyword evidence="2" id="KW-0472">Membrane</keyword>
<dbReference type="RefSeq" id="WP_251533430.1">
    <property type="nucleotide sequence ID" value="NZ_JBEGDP010000004.1"/>
</dbReference>
<reference evidence="3 4" key="1">
    <citation type="submission" date="2024-02" db="EMBL/GenBank/DDBJ databases">
        <title>Full genome sequence of Nocardioides kribbensis.</title>
        <authorList>
            <person name="Poletto B.L."/>
            <person name="Silva G."/>
            <person name="Galante D."/>
            <person name="Campos K.R."/>
            <person name="Santos M.B.N."/>
            <person name="Sacchi C.T."/>
        </authorList>
    </citation>
    <scope>NUCLEOTIDE SEQUENCE [LARGE SCALE GENOMIC DNA]</scope>
    <source>
        <strain evidence="3 4">O4R</strain>
    </source>
</reference>
<organism evidence="3 4">
    <name type="scientific">Nocardioides kribbensis</name>
    <dbReference type="NCBI Taxonomy" id="305517"/>
    <lineage>
        <taxon>Bacteria</taxon>
        <taxon>Bacillati</taxon>
        <taxon>Actinomycetota</taxon>
        <taxon>Actinomycetes</taxon>
        <taxon>Propionibacteriales</taxon>
        <taxon>Nocardioidaceae</taxon>
        <taxon>Nocardioides</taxon>
    </lineage>
</organism>
<evidence type="ECO:0000313" key="3">
    <source>
        <dbReference type="EMBL" id="MEQ7846843.1"/>
    </source>
</evidence>
<feature type="transmembrane region" description="Helical" evidence="2">
    <location>
        <begin position="52"/>
        <end position="73"/>
    </location>
</feature>
<proteinExistence type="predicted"/>
<evidence type="ECO:0000256" key="1">
    <source>
        <dbReference type="SAM" id="MobiDB-lite"/>
    </source>
</evidence>
<keyword evidence="2" id="KW-1133">Transmembrane helix</keyword>
<feature type="region of interest" description="Disordered" evidence="1">
    <location>
        <begin position="1"/>
        <end position="34"/>
    </location>
</feature>
<protein>
    <submittedName>
        <fullName evidence="3">Uncharacterized protein</fullName>
    </submittedName>
</protein>
<sequence length="140" mass="14853">MARLADRLGNRRGKRGETATQEETTAAESPARAPRRDRGAAVAAVRLRLAQVVWAVFVLCALALAVGALLIAVDANPDNGLVSFVKETADAVDLGVFSREDGIMKFDGQNAGTKNALVNWGLGAVAYLVVGRVLERVIRP</sequence>
<feature type="transmembrane region" description="Helical" evidence="2">
    <location>
        <begin position="117"/>
        <end position="134"/>
    </location>
</feature>
<dbReference type="EMBL" id="JBEGDP010000004">
    <property type="protein sequence ID" value="MEQ7846843.1"/>
    <property type="molecule type" value="Genomic_DNA"/>
</dbReference>
<comment type="caution">
    <text evidence="3">The sequence shown here is derived from an EMBL/GenBank/DDBJ whole genome shotgun (WGS) entry which is preliminary data.</text>
</comment>
<gene>
    <name evidence="3" type="ORF">V6R90_06095</name>
</gene>
<feature type="compositionally biased region" description="Low complexity" evidence="1">
    <location>
        <begin position="18"/>
        <end position="32"/>
    </location>
</feature>